<dbReference type="PROSITE" id="PS51846">
    <property type="entry name" value="CNNM"/>
    <property type="match status" value="1"/>
</dbReference>
<keyword evidence="4" id="KW-0677">Repeat</keyword>
<feature type="transmembrane region" description="Helical" evidence="10">
    <location>
        <begin position="12"/>
        <end position="32"/>
    </location>
</feature>
<dbReference type="Pfam" id="PF03471">
    <property type="entry name" value="CorC_HlyC"/>
    <property type="match status" value="1"/>
</dbReference>
<dbReference type="KEGG" id="cpf:CPF_0439"/>
<evidence type="ECO:0000259" key="11">
    <source>
        <dbReference type="PROSITE" id="PS51371"/>
    </source>
</evidence>
<keyword evidence="6 8" id="KW-0129">CBS domain</keyword>
<dbReference type="InterPro" id="IPR016169">
    <property type="entry name" value="FAD-bd_PCMH_sub2"/>
</dbReference>
<evidence type="ECO:0000256" key="8">
    <source>
        <dbReference type="PROSITE-ProRule" id="PRU00703"/>
    </source>
</evidence>
<protein>
    <submittedName>
        <fullName evidence="13">CBS/transporter associated domain protein</fullName>
    </submittedName>
</protein>
<evidence type="ECO:0000256" key="4">
    <source>
        <dbReference type="ARBA" id="ARBA00022737"/>
    </source>
</evidence>
<dbReference type="InterPro" id="IPR046342">
    <property type="entry name" value="CBS_dom_sf"/>
</dbReference>
<comment type="subcellular location">
    <subcellularLocation>
        <location evidence="1">Membrane</location>
        <topology evidence="1">Multi-pass membrane protein</topology>
    </subcellularLocation>
</comment>
<dbReference type="PANTHER" id="PTHR22777:SF17">
    <property type="entry name" value="UPF0053 PROTEIN SLL0260"/>
    <property type="match status" value="1"/>
</dbReference>
<dbReference type="Gene3D" id="3.30.465.10">
    <property type="match status" value="1"/>
</dbReference>
<evidence type="ECO:0000313" key="13">
    <source>
        <dbReference type="EMBL" id="ABG83597.1"/>
    </source>
</evidence>
<dbReference type="InterPro" id="IPR002550">
    <property type="entry name" value="CNNM"/>
</dbReference>
<evidence type="ECO:0000256" key="6">
    <source>
        <dbReference type="ARBA" id="ARBA00023122"/>
    </source>
</evidence>
<comment type="similarity">
    <text evidence="2">Belongs to the UPF0053 family.</text>
</comment>
<organism evidence="13 14">
    <name type="scientific">Clostridium perfringens (strain ATCC 13124 / DSM 756 / JCM 1290 / NCIMB 6125 / NCTC 8237 / Type A)</name>
    <dbReference type="NCBI Taxonomy" id="195103"/>
    <lineage>
        <taxon>Bacteria</taxon>
        <taxon>Bacillati</taxon>
        <taxon>Bacillota</taxon>
        <taxon>Clostridia</taxon>
        <taxon>Eubacteriales</taxon>
        <taxon>Clostridiaceae</taxon>
        <taxon>Clostridium</taxon>
    </lineage>
</organism>
<reference evidence="13 14" key="1">
    <citation type="journal article" date="2006" name="Genome Res.">
        <title>Skewed genomic variability in strains of the toxigenic bacterial pathogen, Clostridium perfringens.</title>
        <authorList>
            <person name="Myers G.S."/>
            <person name="Rasko D.A."/>
            <person name="Cheung J.K."/>
            <person name="Ravel J."/>
            <person name="Seshadri R."/>
            <person name="Deboy R.T."/>
            <person name="Ren Q."/>
            <person name="Varga J."/>
            <person name="Awad M.M."/>
            <person name="Brinkac L.M."/>
            <person name="Daugherty S.C."/>
            <person name="Haft D.H."/>
            <person name="Dodson R.J."/>
            <person name="Madupu R."/>
            <person name="Nelson W.C."/>
            <person name="Rosovitz M.J."/>
            <person name="Sullivan S.A."/>
            <person name="Khouri H."/>
            <person name="Dimitrov G.I."/>
            <person name="Watkins K.L."/>
            <person name="Mulligan S."/>
            <person name="Benton J."/>
            <person name="Radune D."/>
            <person name="Fisher D.J."/>
            <person name="Atkins H.S."/>
            <person name="Hiscox T."/>
            <person name="Jost B.H."/>
            <person name="Billington S.J."/>
            <person name="Songer J.G."/>
            <person name="McClane B.A."/>
            <person name="Titball R.W."/>
            <person name="Rood J.I."/>
            <person name="Melville S.B."/>
            <person name="Paulsen I.T."/>
        </authorList>
    </citation>
    <scope>NUCLEOTIDE SEQUENCE [LARGE SCALE GENOMIC DNA]</scope>
    <source>
        <strain evidence="14">ATCC 13124 / DSM 756 / JCM 1290 / NCIMB 6125 / NCTC 8237 / S 107 / Type A</strain>
    </source>
</reference>
<dbReference type="SMART" id="SM01091">
    <property type="entry name" value="CorC_HlyC"/>
    <property type="match status" value="1"/>
</dbReference>
<dbReference type="RefSeq" id="WP_003455347.1">
    <property type="nucleotide sequence ID" value="NC_008261.1"/>
</dbReference>
<evidence type="ECO:0000256" key="7">
    <source>
        <dbReference type="ARBA" id="ARBA00023136"/>
    </source>
</evidence>
<feature type="domain" description="CNNM transmembrane" evidence="12">
    <location>
        <begin position="3"/>
        <end position="203"/>
    </location>
</feature>
<dbReference type="Pfam" id="PF01595">
    <property type="entry name" value="CNNM"/>
    <property type="match status" value="1"/>
</dbReference>
<keyword evidence="7 9" id="KW-0472">Membrane</keyword>
<accession>A0A0H2YSX6</accession>
<dbReference type="STRING" id="195103.CPF_0439"/>
<dbReference type="AlphaFoldDB" id="A0A0H2YSX6"/>
<dbReference type="PANTHER" id="PTHR22777">
    <property type="entry name" value="HEMOLYSIN-RELATED"/>
    <property type="match status" value="1"/>
</dbReference>
<keyword evidence="14" id="KW-1185">Reference proteome</keyword>
<dbReference type="InterPro" id="IPR000644">
    <property type="entry name" value="CBS_dom"/>
</dbReference>
<dbReference type="InterPro" id="IPR044751">
    <property type="entry name" value="Ion_transp-like_CBS"/>
</dbReference>
<evidence type="ECO:0000313" key="14">
    <source>
        <dbReference type="Proteomes" id="UP000001823"/>
    </source>
</evidence>
<dbReference type="eggNOG" id="COG1253">
    <property type="taxonomic scope" value="Bacteria"/>
</dbReference>
<dbReference type="GO" id="GO:0005886">
    <property type="term" value="C:plasma membrane"/>
    <property type="evidence" value="ECO:0007669"/>
    <property type="project" value="TreeGrafter"/>
</dbReference>
<evidence type="ECO:0000259" key="12">
    <source>
        <dbReference type="PROSITE" id="PS51846"/>
    </source>
</evidence>
<evidence type="ECO:0000256" key="3">
    <source>
        <dbReference type="ARBA" id="ARBA00022692"/>
    </source>
</evidence>
<dbReference type="EMBL" id="CP000246">
    <property type="protein sequence ID" value="ABG83597.1"/>
    <property type="molecule type" value="Genomic_DNA"/>
</dbReference>
<dbReference type="PaxDb" id="195103-CPF_0439"/>
<feature type="transmembrane region" description="Helical" evidence="10">
    <location>
        <begin position="63"/>
        <end position="85"/>
    </location>
</feature>
<keyword evidence="3 9" id="KW-0812">Transmembrane</keyword>
<dbReference type="SMART" id="SM00116">
    <property type="entry name" value="CBS"/>
    <property type="match status" value="2"/>
</dbReference>
<sequence>MDPSPSILPKIILILVLILINAFFAAAEMAMVSVNKSKIKMLAEKGNKKALLLKKVLKSPGNFLSTIQIGITFAGFFASASAATSISETLAQFMYKLNIPYGNEISVILITVLLSYITLVFGELLPKRIALQKPEEIALMAIRPINVISKISTPFVKILSASTNLFIKILGLNKSEDKETVSKDEIKSMISIGQESGVIDKTEKDMLDNIFEFDHKVVKEVMTPRGEVFAIKSTTPNETIAKKLISEQFSRVPVYNETRDNIVGILYLKDFFEAVVKVGVDNIKLDQLIRPAYFVLENKAIDDLFKELQDSKQHMAVIIDEYGGFSGIVTIEDLIEEVMGDILDEYDDSENYIDKIDNNTYVVDGLLTLDKLNDYLNLNLESQNIETIGGFVVNLIGNIPQSENQMVEYDNLSFQVCKTNKKRIEKLKIYLNNSTSFNSDVILNN</sequence>
<evidence type="ECO:0000256" key="9">
    <source>
        <dbReference type="PROSITE-ProRule" id="PRU01193"/>
    </source>
</evidence>
<feature type="domain" description="CBS" evidence="11">
    <location>
        <begin position="288"/>
        <end position="345"/>
    </location>
</feature>
<dbReference type="InterPro" id="IPR036318">
    <property type="entry name" value="FAD-bd_PCMH-like_sf"/>
</dbReference>
<dbReference type="HOGENOM" id="CLU_015237_4_0_9"/>
<dbReference type="SUPFAM" id="SSF54631">
    <property type="entry name" value="CBS-domain pair"/>
    <property type="match status" value="1"/>
</dbReference>
<keyword evidence="5 9" id="KW-1133">Transmembrane helix</keyword>
<dbReference type="Proteomes" id="UP000001823">
    <property type="component" value="Chromosome"/>
</dbReference>
<dbReference type="SUPFAM" id="SSF56176">
    <property type="entry name" value="FAD-binding/transporter-associated domain-like"/>
    <property type="match status" value="1"/>
</dbReference>
<dbReference type="Gene3D" id="3.10.580.10">
    <property type="entry name" value="CBS-domain"/>
    <property type="match status" value="1"/>
</dbReference>
<dbReference type="PROSITE" id="PS51371">
    <property type="entry name" value="CBS"/>
    <property type="match status" value="2"/>
</dbReference>
<dbReference type="GO" id="GO:0050660">
    <property type="term" value="F:flavin adenine dinucleotide binding"/>
    <property type="evidence" value="ECO:0007669"/>
    <property type="project" value="InterPro"/>
</dbReference>
<feature type="domain" description="CBS" evidence="11">
    <location>
        <begin position="222"/>
        <end position="285"/>
    </location>
</feature>
<evidence type="ECO:0000256" key="5">
    <source>
        <dbReference type="ARBA" id="ARBA00022989"/>
    </source>
</evidence>
<dbReference type="Pfam" id="PF00571">
    <property type="entry name" value="CBS"/>
    <property type="match status" value="2"/>
</dbReference>
<dbReference type="FunFam" id="3.10.580.10:FF:000002">
    <property type="entry name" value="Magnesium/cobalt efflux protein CorC"/>
    <property type="match status" value="1"/>
</dbReference>
<evidence type="ECO:0000256" key="10">
    <source>
        <dbReference type="SAM" id="Phobius"/>
    </source>
</evidence>
<evidence type="ECO:0000256" key="1">
    <source>
        <dbReference type="ARBA" id="ARBA00004141"/>
    </source>
</evidence>
<dbReference type="GeneID" id="93003217"/>
<feature type="transmembrane region" description="Helical" evidence="10">
    <location>
        <begin position="105"/>
        <end position="125"/>
    </location>
</feature>
<evidence type="ECO:0000256" key="2">
    <source>
        <dbReference type="ARBA" id="ARBA00006337"/>
    </source>
</evidence>
<proteinExistence type="inferred from homology"/>
<gene>
    <name evidence="13" type="ordered locus">CPF_0439</name>
</gene>
<name>A0A0H2YSX6_CLOP1</name>
<dbReference type="InterPro" id="IPR005170">
    <property type="entry name" value="Transptr-assoc_dom"/>
</dbReference>
<dbReference type="CDD" id="cd04590">
    <property type="entry name" value="CBS_pair_CorC_HlyC_assoc"/>
    <property type="match status" value="1"/>
</dbReference>